<feature type="compositionally biased region" description="Polar residues" evidence="1">
    <location>
        <begin position="1"/>
        <end position="10"/>
    </location>
</feature>
<sequence length="102" mass="11734">MKLGNGSMTDSAKHLRDKNEEEQRYLIYVRDRVADPTSLPTLQGKSNFEFQANRRNAIDAEKRKATNAPTHEDAKIYSKGKEIQICKQDPRFLDLNQPEISI</sequence>
<accession>A0A5K0V217</accession>
<gene>
    <name evidence="2" type="ORF">NYM_LOCUS3257</name>
</gene>
<name>A0A5K0V217_9MAGN</name>
<feature type="region of interest" description="Disordered" evidence="1">
    <location>
        <begin position="1"/>
        <end position="21"/>
    </location>
</feature>
<evidence type="ECO:0000256" key="1">
    <source>
        <dbReference type="SAM" id="MobiDB-lite"/>
    </source>
</evidence>
<organism evidence="2">
    <name type="scientific">Nymphaea colorata</name>
    <name type="common">pocket water lily</name>
    <dbReference type="NCBI Taxonomy" id="210225"/>
    <lineage>
        <taxon>Eukaryota</taxon>
        <taxon>Viridiplantae</taxon>
        <taxon>Streptophyta</taxon>
        <taxon>Embryophyta</taxon>
        <taxon>Tracheophyta</taxon>
        <taxon>Spermatophyta</taxon>
        <taxon>Magnoliopsida</taxon>
        <taxon>Nymphaeales</taxon>
        <taxon>Nymphaeaceae</taxon>
        <taxon>Nymphaea</taxon>
    </lineage>
</organism>
<dbReference type="AlphaFoldDB" id="A0A5K0V217"/>
<evidence type="ECO:0000313" key="2">
    <source>
        <dbReference type="EMBL" id="VVV34831.1"/>
    </source>
</evidence>
<reference evidence="2" key="1">
    <citation type="submission" date="2019-09" db="EMBL/GenBank/DDBJ databases">
        <authorList>
            <person name="Zhang L."/>
        </authorList>
    </citation>
    <scope>NUCLEOTIDE SEQUENCE</scope>
</reference>
<protein>
    <submittedName>
        <fullName evidence="2">Uncharacterized protein</fullName>
    </submittedName>
</protein>
<proteinExistence type="predicted"/>
<feature type="compositionally biased region" description="Basic and acidic residues" evidence="1">
    <location>
        <begin position="11"/>
        <end position="21"/>
    </location>
</feature>
<dbReference type="EMBL" id="LR721774">
    <property type="protein sequence ID" value="VVV34831.1"/>
    <property type="molecule type" value="Genomic_DNA"/>
</dbReference>